<comment type="caution">
    <text evidence="9">The sequence shown here is derived from an EMBL/GenBank/DDBJ whole genome shotgun (WGS) entry which is preliminary data.</text>
</comment>
<reference evidence="10" key="1">
    <citation type="journal article" date="2019" name="Int. J. Syst. Evol. Microbiol.">
        <title>The Global Catalogue of Microorganisms (GCM) 10K type strain sequencing project: providing services to taxonomists for standard genome sequencing and annotation.</title>
        <authorList>
            <consortium name="The Broad Institute Genomics Platform"/>
            <consortium name="The Broad Institute Genome Sequencing Center for Infectious Disease"/>
            <person name="Wu L."/>
            <person name="Ma J."/>
        </authorList>
    </citation>
    <scope>NUCLEOTIDE SEQUENCE [LARGE SCALE GENOMIC DNA]</scope>
    <source>
        <strain evidence="10">JCM 14319</strain>
    </source>
</reference>
<feature type="transmembrane region" description="Helical" evidence="7">
    <location>
        <begin position="556"/>
        <end position="573"/>
    </location>
</feature>
<evidence type="ECO:0000256" key="7">
    <source>
        <dbReference type="SAM" id="Phobius"/>
    </source>
</evidence>
<dbReference type="PROSITE" id="PS50156">
    <property type="entry name" value="SSD"/>
    <property type="match status" value="1"/>
</dbReference>
<feature type="transmembrane region" description="Helical" evidence="7">
    <location>
        <begin position="317"/>
        <end position="344"/>
    </location>
</feature>
<comment type="similarity">
    <text evidence="2">Belongs to the resistance-nodulation-cell division (RND) (TC 2.A.6) family. MmpL subfamily.</text>
</comment>
<dbReference type="SUPFAM" id="SSF82866">
    <property type="entry name" value="Multidrug efflux transporter AcrB transmembrane domain"/>
    <property type="match status" value="2"/>
</dbReference>
<keyword evidence="5 7" id="KW-1133">Transmembrane helix</keyword>
<name>A0ABP4WXC1_9MICO</name>
<feature type="transmembrane region" description="Helical" evidence="7">
    <location>
        <begin position="653"/>
        <end position="674"/>
    </location>
</feature>
<feature type="transmembrane region" description="Helical" evidence="7">
    <location>
        <begin position="187"/>
        <end position="205"/>
    </location>
</feature>
<feature type="transmembrane region" description="Helical" evidence="7">
    <location>
        <begin position="21"/>
        <end position="42"/>
    </location>
</feature>
<evidence type="ECO:0000256" key="5">
    <source>
        <dbReference type="ARBA" id="ARBA00022989"/>
    </source>
</evidence>
<gene>
    <name evidence="9" type="ORF">GCM10009747_26810</name>
</gene>
<keyword evidence="4 7" id="KW-0812">Transmembrane</keyword>
<sequence>MKTRTRPQAAPPAARPDRPHRWVRIGVPVVLTLAWIVVFLVGGRMFSQLGELSTNDRVQFLPASAESTRVNELQREFALEGVTYAVVVFERETPIDDATELALERAVTRLPAIDGVRSFNATPMIVSDDGLAAELVIPVASAGEIDESVAGLRAGLLALVPEDTAVYVTGPAGFASDIITAFQGIDGLLLLVALAAVLLVLIIVYRSVMLPIIVLVTSLSALCGAVLVVSALARSGVILLAGQTQGILLILVVGATTNYALLYVSRYTEALARRDSRWDATLEALKGSWQPILASGATVIVALMVLLFSQLDSNRTLGPVAAIGIVFALLAAFTLLPVLLLWAGRAAFWPRHLKSVATDPTHADVLEGVGVWARLARTIARRPRAVWVVATLLLAVMALGLTQLRADGSPSSEYVLGESQARDGLHVIAEHFPAGAGTPAIVVSDVDTMLEATATALEVDGVDSVRIATLGGPTPITPEGVQPFAEGAGIALAPIVVDDRVLLEMTLTSAADTTDAEASVMELRSALDALSSDILVGGQTAIDVDGNEAAIADRTLIIPLVLVAILVVLMVLLRAVVAPLILIGSVALSYAAALGFSAVIFNTVFGFGGADPTVPLFAFVFLVALGVDYNIFLMTRAREEAFAHGTRRGLLRALVLTGGVITSAGIVLAATFAALGVLPLLFLTQIAFIVAFGVLLDTFVVRTLLVPALAYDIGPGIWWPGALSRDASREAETDLVVR</sequence>
<dbReference type="RefSeq" id="WP_232498666.1">
    <property type="nucleotide sequence ID" value="NZ_BAAANH010000005.1"/>
</dbReference>
<dbReference type="InterPro" id="IPR050545">
    <property type="entry name" value="Mycobact_MmpL"/>
</dbReference>
<feature type="domain" description="SSD" evidence="8">
    <location>
        <begin position="553"/>
        <end position="711"/>
    </location>
</feature>
<evidence type="ECO:0000256" key="1">
    <source>
        <dbReference type="ARBA" id="ARBA00004651"/>
    </source>
</evidence>
<feature type="transmembrane region" description="Helical" evidence="7">
    <location>
        <begin position="580"/>
        <end position="601"/>
    </location>
</feature>
<dbReference type="EMBL" id="BAAANH010000005">
    <property type="protein sequence ID" value="GAA1765278.1"/>
    <property type="molecule type" value="Genomic_DNA"/>
</dbReference>
<feature type="transmembrane region" description="Helical" evidence="7">
    <location>
        <begin position="680"/>
        <end position="701"/>
    </location>
</feature>
<proteinExistence type="inferred from homology"/>
<accession>A0ABP4WXC1</accession>
<dbReference type="Pfam" id="PF03176">
    <property type="entry name" value="MMPL"/>
    <property type="match status" value="2"/>
</dbReference>
<dbReference type="InterPro" id="IPR000731">
    <property type="entry name" value="SSD"/>
</dbReference>
<keyword evidence="10" id="KW-1185">Reference proteome</keyword>
<organism evidence="9 10">
    <name type="scientific">Agromyces humatus</name>
    <dbReference type="NCBI Taxonomy" id="279573"/>
    <lineage>
        <taxon>Bacteria</taxon>
        <taxon>Bacillati</taxon>
        <taxon>Actinomycetota</taxon>
        <taxon>Actinomycetes</taxon>
        <taxon>Micrococcales</taxon>
        <taxon>Microbacteriaceae</taxon>
        <taxon>Agromyces</taxon>
    </lineage>
</organism>
<feature type="transmembrane region" description="Helical" evidence="7">
    <location>
        <begin position="212"/>
        <end position="233"/>
    </location>
</feature>
<evidence type="ECO:0000313" key="10">
    <source>
        <dbReference type="Proteomes" id="UP001500506"/>
    </source>
</evidence>
<dbReference type="PANTHER" id="PTHR33406:SF6">
    <property type="entry name" value="MEMBRANE PROTEIN YDGH-RELATED"/>
    <property type="match status" value="1"/>
</dbReference>
<dbReference type="Gene3D" id="1.20.1640.10">
    <property type="entry name" value="Multidrug efflux transporter AcrB transmembrane domain"/>
    <property type="match status" value="2"/>
</dbReference>
<feature type="transmembrane region" description="Helical" evidence="7">
    <location>
        <begin position="385"/>
        <end position="404"/>
    </location>
</feature>
<keyword evidence="3" id="KW-1003">Cell membrane</keyword>
<keyword evidence="6 7" id="KW-0472">Membrane</keyword>
<feature type="transmembrane region" description="Helical" evidence="7">
    <location>
        <begin position="613"/>
        <end position="632"/>
    </location>
</feature>
<evidence type="ECO:0000313" key="9">
    <source>
        <dbReference type="EMBL" id="GAA1765278.1"/>
    </source>
</evidence>
<feature type="transmembrane region" description="Helical" evidence="7">
    <location>
        <begin position="245"/>
        <end position="264"/>
    </location>
</feature>
<evidence type="ECO:0000256" key="3">
    <source>
        <dbReference type="ARBA" id="ARBA00022475"/>
    </source>
</evidence>
<dbReference type="Proteomes" id="UP001500506">
    <property type="component" value="Unassembled WGS sequence"/>
</dbReference>
<evidence type="ECO:0000256" key="6">
    <source>
        <dbReference type="ARBA" id="ARBA00023136"/>
    </source>
</evidence>
<feature type="transmembrane region" description="Helical" evidence="7">
    <location>
        <begin position="292"/>
        <end position="311"/>
    </location>
</feature>
<evidence type="ECO:0000256" key="4">
    <source>
        <dbReference type="ARBA" id="ARBA00022692"/>
    </source>
</evidence>
<evidence type="ECO:0000259" key="8">
    <source>
        <dbReference type="PROSITE" id="PS50156"/>
    </source>
</evidence>
<evidence type="ECO:0000256" key="2">
    <source>
        <dbReference type="ARBA" id="ARBA00010157"/>
    </source>
</evidence>
<dbReference type="InterPro" id="IPR004869">
    <property type="entry name" value="MMPL_dom"/>
</dbReference>
<dbReference type="PANTHER" id="PTHR33406">
    <property type="entry name" value="MEMBRANE PROTEIN MJ1562-RELATED"/>
    <property type="match status" value="1"/>
</dbReference>
<comment type="subcellular location">
    <subcellularLocation>
        <location evidence="1">Cell membrane</location>
        <topology evidence="1">Multi-pass membrane protein</topology>
    </subcellularLocation>
</comment>
<protein>
    <submittedName>
        <fullName evidence="9">Efflux RND transporter permease subunit</fullName>
    </submittedName>
</protein>